<evidence type="ECO:0000313" key="3">
    <source>
        <dbReference type="EMBL" id="SVA35018.1"/>
    </source>
</evidence>
<dbReference type="SUPFAM" id="SSF82171">
    <property type="entry name" value="DPP6 N-terminal domain-like"/>
    <property type="match status" value="1"/>
</dbReference>
<feature type="domain" description="Dipeptidylpeptidase IV N-terminal" evidence="2">
    <location>
        <begin position="114"/>
        <end position="463"/>
    </location>
</feature>
<reference evidence="3" key="1">
    <citation type="submission" date="2018-05" db="EMBL/GenBank/DDBJ databases">
        <authorList>
            <person name="Lanie J.A."/>
            <person name="Ng W.-L."/>
            <person name="Kazmierczak K.M."/>
            <person name="Andrzejewski T.M."/>
            <person name="Davidsen T.M."/>
            <person name="Wayne K.J."/>
            <person name="Tettelin H."/>
            <person name="Glass J.I."/>
            <person name="Rusch D."/>
            <person name="Podicherti R."/>
            <person name="Tsui H.-C.T."/>
            <person name="Winkler M.E."/>
        </authorList>
    </citation>
    <scope>NUCLEOTIDE SEQUENCE</scope>
</reference>
<name>A0A381V5H1_9ZZZZ</name>
<feature type="domain" description="Peptidase S9 prolyl oligopeptidase catalytic" evidence="1">
    <location>
        <begin position="555"/>
        <end position="751"/>
    </location>
</feature>
<dbReference type="InterPro" id="IPR002469">
    <property type="entry name" value="Peptidase_S9B_N"/>
</dbReference>
<dbReference type="EMBL" id="UINC01007773">
    <property type="protein sequence ID" value="SVA35018.1"/>
    <property type="molecule type" value="Genomic_DNA"/>
</dbReference>
<sequence>MITVVKPLNLSIILCLLPFLSFAAEKKKPEAGPLLTLDRIYVKKEFASKSYSLKWLEPGQGYVRLEKSKETKDAQDILQYDSATGKKKILVAAKALIPKDAKKPIKVGGYTFTKDLAKVLIYTNSKRVWRRNTRGDYWVLDRASGKLQKLGGKAKPSTLMFAKFSPANDDLVAYVREKNVYVEDLKSGKIRALTKRSSDTVINGTFDWVYEEELGLRDGYRWSPDGKSIAYWQLDEDGVREMHMIDNVSGYYPKVITFRYPKTGETNAKGRVGVVSLDTGNTIWMKVPGDMRNHYIARMDWAENSNELMIQQLNRLQNTNRVMLANAHSGGVKTIFTDRDDAWVEVRFGFTKWIDDGKRFTFVSERDGWRHVYLVSRDGKTVQRITSGKYDVTRVLAVDEKSRWLYFIASPDNPAQRFLYRIGLDGKGLKRLSPANQAGSHSYNISPDAQWAVHSFSSFAAPPASNFIKLAAHKTVRELESNKGLREKLSKLKQPATEFFQVKISDDVEVDAYAMLPPDLDKTKKYPLLVYVYGEPAGQTVVDRWGGSGGMWHRMLAQQGYIVMSFDNRGTTAPRGNAWRKCVYRQVGILAAEDQAAAVKQVLKDRPYIDAKRVGVWGWSGGGSMTLNAMFKFPDLYHSGISIAPVPNQRLYDTIYQERYMGLPKDNTEGYKNGSPITYAKQLKGNLLLIHGTADDNVHYQGMEKLINELIAHNKKFEMLSYPNRTHSIREGKNTALHLRTEMTDFLKNNLPIDPR</sequence>
<evidence type="ECO:0008006" key="4">
    <source>
        <dbReference type="Google" id="ProtNLM"/>
    </source>
</evidence>
<dbReference type="SUPFAM" id="SSF53474">
    <property type="entry name" value="alpha/beta-Hydrolases"/>
    <property type="match status" value="1"/>
</dbReference>
<dbReference type="GO" id="GO:0006508">
    <property type="term" value="P:proteolysis"/>
    <property type="evidence" value="ECO:0007669"/>
    <property type="project" value="InterPro"/>
</dbReference>
<dbReference type="AlphaFoldDB" id="A0A381V5H1"/>
<dbReference type="GO" id="GO:0008236">
    <property type="term" value="F:serine-type peptidase activity"/>
    <property type="evidence" value="ECO:0007669"/>
    <property type="project" value="InterPro"/>
</dbReference>
<gene>
    <name evidence="3" type="ORF">METZ01_LOCUS87872</name>
</gene>
<protein>
    <recommendedName>
        <fullName evidence="4">Peptidase S9 prolyl oligopeptidase catalytic domain-containing protein</fullName>
    </recommendedName>
</protein>
<proteinExistence type="predicted"/>
<dbReference type="InterPro" id="IPR029058">
    <property type="entry name" value="AB_hydrolase_fold"/>
</dbReference>
<dbReference type="GO" id="GO:0008239">
    <property type="term" value="F:dipeptidyl-peptidase activity"/>
    <property type="evidence" value="ECO:0007669"/>
    <property type="project" value="TreeGrafter"/>
</dbReference>
<dbReference type="PANTHER" id="PTHR11731:SF193">
    <property type="entry name" value="DIPEPTIDYL PEPTIDASE 9"/>
    <property type="match status" value="1"/>
</dbReference>
<dbReference type="Pfam" id="PF00930">
    <property type="entry name" value="DPPIV_N"/>
    <property type="match status" value="1"/>
</dbReference>
<dbReference type="Gene3D" id="3.40.50.1820">
    <property type="entry name" value="alpha/beta hydrolase"/>
    <property type="match status" value="1"/>
</dbReference>
<evidence type="ECO:0000259" key="1">
    <source>
        <dbReference type="Pfam" id="PF00326"/>
    </source>
</evidence>
<dbReference type="InterPro" id="IPR001375">
    <property type="entry name" value="Peptidase_S9_cat"/>
</dbReference>
<organism evidence="3">
    <name type="scientific">marine metagenome</name>
    <dbReference type="NCBI Taxonomy" id="408172"/>
    <lineage>
        <taxon>unclassified sequences</taxon>
        <taxon>metagenomes</taxon>
        <taxon>ecological metagenomes</taxon>
    </lineage>
</organism>
<dbReference type="Gene3D" id="2.140.10.30">
    <property type="entry name" value="Dipeptidylpeptidase IV, N-terminal domain"/>
    <property type="match status" value="1"/>
</dbReference>
<dbReference type="InterPro" id="IPR050278">
    <property type="entry name" value="Serine_Prot_S9B/DPPIV"/>
</dbReference>
<accession>A0A381V5H1</accession>
<evidence type="ECO:0000259" key="2">
    <source>
        <dbReference type="Pfam" id="PF00930"/>
    </source>
</evidence>
<dbReference type="PANTHER" id="PTHR11731">
    <property type="entry name" value="PROTEASE FAMILY S9B,C DIPEPTIDYL-PEPTIDASE IV-RELATED"/>
    <property type="match status" value="1"/>
</dbReference>
<dbReference type="Pfam" id="PF00326">
    <property type="entry name" value="Peptidase_S9"/>
    <property type="match status" value="1"/>
</dbReference>